<protein>
    <recommendedName>
        <fullName evidence="2">DUF6603 domain-containing protein</fullName>
    </recommendedName>
</protein>
<evidence type="ECO:0000259" key="2">
    <source>
        <dbReference type="Pfam" id="PF20248"/>
    </source>
</evidence>
<feature type="region of interest" description="Disordered" evidence="1">
    <location>
        <begin position="1139"/>
        <end position="1160"/>
    </location>
</feature>
<dbReference type="Proteomes" id="UP000529783">
    <property type="component" value="Unassembled WGS sequence"/>
</dbReference>
<evidence type="ECO:0000313" key="3">
    <source>
        <dbReference type="EMBL" id="NYD44800.1"/>
    </source>
</evidence>
<evidence type="ECO:0000313" key="4">
    <source>
        <dbReference type="Proteomes" id="UP000529783"/>
    </source>
</evidence>
<feature type="domain" description="DUF6603" evidence="2">
    <location>
        <begin position="465"/>
        <end position="1028"/>
    </location>
</feature>
<accession>A0A7Y9JDE0</accession>
<dbReference type="EMBL" id="JACCBA010000001">
    <property type="protein sequence ID" value="NYD44800.1"/>
    <property type="molecule type" value="Genomic_DNA"/>
</dbReference>
<dbReference type="Pfam" id="PF20248">
    <property type="entry name" value="DUF6603"/>
    <property type="match status" value="1"/>
</dbReference>
<feature type="compositionally biased region" description="Basic and acidic residues" evidence="1">
    <location>
        <begin position="1143"/>
        <end position="1160"/>
    </location>
</feature>
<reference evidence="3 4" key="1">
    <citation type="submission" date="2020-07" db="EMBL/GenBank/DDBJ databases">
        <title>Sequencing the genomes of 1000 actinobacteria strains.</title>
        <authorList>
            <person name="Klenk H.-P."/>
        </authorList>
    </citation>
    <scope>NUCLEOTIDE SEQUENCE [LARGE SCALE GENOMIC DNA]</scope>
    <source>
        <strain evidence="3 4">DSM 40398</strain>
    </source>
</reference>
<sequence>MTDPTHTPGPADAEAADVERSVLAQIFAEFALFVEPARAAADPWRRNQLLRALGWDLGPLIGYDSQAFQEWADGIGKAVTDAAEAAADLPRDSLKGYKAAFEKLGAAAGPVKALPPRVGGEVPDELYETMLGDLLDYLPTAYLARRARWTLPAAVMLGVATLAADQENPSPPMPPGDNPIRLPRRRAGFDLGRLIDLLSDPGAYFRALYVPEGMDTPEAIDAAAARIFPKAAALLRGLGLDAAYGVKPGVGPDLGADGERLAGHLLSVRARVPDGAGDEVELGATFGLGLIEGRPALIVVPRIAAHVVGRAGGWNVSGDMDVSAEAFAFGPGGVTVAGADPAVRVAAEVARISAPDEPAWVVGAPDGVHLAVGELVLALRAALGTGRDDIEIGVRAGRAEVVIAGGDGDGFVKRVLPHEKVSVPFELGVAWSHRAGLHLTGAAGLIAEFPVHATVLGISPETVRIGVEASLADEAVTAWATTTLSVRVGGLTAVIEDVGLAADLTFPDEGGNLGKANLAPRFKPPSGLGLHLVLGVVDGGGYLSIDEPRGMYSGAFQFGMASSIAPGSSGFRLQAVAVLNTKTADGRPFTERDGSESYSLLVSGSFQWRPGLVLPAGITLTGLGAIVGLNRRANLEELRNATRSRSLDAVLFPADPVGNAPNVIATLGRMFPPDPTGTLVGIMARLEWLAGTVRADLGIMIEFPEPIRLVVLGRLVINFQEAGRFQLDVVGTLDPGAGEVSLDGSLVDSKLFGRPVSGDMALRLRWKGEKNFAVSIGGFHPAFPKPTGFPDLKRFSINLNKSGDLFRVEAYLAVTSNSVQFGGALYLHFAFWELVVDGRAWLDALIQFKPFWLTAELGATVSVKWGDKTLLALTLLIGISGPGPWRAHGEVTVHLLFWDISKRFDKVLGDPTEENRPTFVNAADLLLDALKQPGTWDVATPGGGGEMAALSTPELPAGQVLMHPGATLGVRQNLLPLGVDLDRLGTSRVQGPRRFDITSFTVGGEAGGLGDTIDDYYAPGQFFDLTQAEMVERPQSERRAAGRRLVAPAGTDVPDAALTVFTTAGDDGSYDRIIIDDPDTAARPMGDAVPAHHAARDGAGRDGDGRAFGDGLLAVFAGNGPAANARTRTSGPARFAAPPLAARIDHPERPDHSTDHSEVS</sequence>
<comment type="caution">
    <text evidence="3">The sequence shown here is derived from an EMBL/GenBank/DDBJ whole genome shotgun (WGS) entry which is preliminary data.</text>
</comment>
<dbReference type="InterPro" id="IPR046538">
    <property type="entry name" value="DUF6603"/>
</dbReference>
<keyword evidence="4" id="KW-1185">Reference proteome</keyword>
<name>A0A7Y9JDE0_9ACTN</name>
<dbReference type="AlphaFoldDB" id="A0A7Y9JDE0"/>
<evidence type="ECO:0000256" key="1">
    <source>
        <dbReference type="SAM" id="MobiDB-lite"/>
    </source>
</evidence>
<proteinExistence type="predicted"/>
<dbReference type="RefSeq" id="WP_179842330.1">
    <property type="nucleotide sequence ID" value="NZ_JACCBA010000001.1"/>
</dbReference>
<gene>
    <name evidence="3" type="ORF">BJY14_000783</name>
</gene>
<organism evidence="3 4">
    <name type="scientific">Actinomadura luteofluorescens</name>
    <dbReference type="NCBI Taxonomy" id="46163"/>
    <lineage>
        <taxon>Bacteria</taxon>
        <taxon>Bacillati</taxon>
        <taxon>Actinomycetota</taxon>
        <taxon>Actinomycetes</taxon>
        <taxon>Streptosporangiales</taxon>
        <taxon>Thermomonosporaceae</taxon>
        <taxon>Actinomadura</taxon>
    </lineage>
</organism>